<dbReference type="PANTHER" id="PTHR11315:SF0">
    <property type="entry name" value="FOLATE GAMMA-GLUTAMYL HYDROLASE"/>
    <property type="match status" value="1"/>
</dbReference>
<dbReference type="GO" id="GO:0005576">
    <property type="term" value="C:extracellular region"/>
    <property type="evidence" value="ECO:0007669"/>
    <property type="project" value="UniProtKB-SubCell"/>
</dbReference>
<dbReference type="SUPFAM" id="SSF52317">
    <property type="entry name" value="Class I glutamine amidotransferase-like"/>
    <property type="match status" value="1"/>
</dbReference>
<name>A0A8R2NMJ1_ACYPI</name>
<comment type="caution">
    <text evidence="8">Lacks conserved residue(s) required for the propagation of feature annotation.</text>
</comment>
<proteinExistence type="inferred from homology"/>
<dbReference type="OrthoDB" id="64220at2759"/>
<dbReference type="Proteomes" id="UP000007819">
    <property type="component" value="Chromosome A1"/>
</dbReference>
<dbReference type="GO" id="GO:0046900">
    <property type="term" value="P:tetrahydrofolylpolyglutamate metabolic process"/>
    <property type="evidence" value="ECO:0007669"/>
    <property type="project" value="TreeGrafter"/>
</dbReference>
<evidence type="ECO:0000256" key="6">
    <source>
        <dbReference type="ARBA" id="ARBA00022801"/>
    </source>
</evidence>
<organism evidence="10 11">
    <name type="scientific">Acyrthosiphon pisum</name>
    <name type="common">Pea aphid</name>
    <dbReference type="NCBI Taxonomy" id="7029"/>
    <lineage>
        <taxon>Eukaryota</taxon>
        <taxon>Metazoa</taxon>
        <taxon>Ecdysozoa</taxon>
        <taxon>Arthropoda</taxon>
        <taxon>Hexapoda</taxon>
        <taxon>Insecta</taxon>
        <taxon>Pterygota</taxon>
        <taxon>Neoptera</taxon>
        <taxon>Paraneoptera</taxon>
        <taxon>Hemiptera</taxon>
        <taxon>Sternorrhyncha</taxon>
        <taxon>Aphidomorpha</taxon>
        <taxon>Aphidoidea</taxon>
        <taxon>Aphididae</taxon>
        <taxon>Macrosiphini</taxon>
        <taxon>Acyrthosiphon</taxon>
    </lineage>
</organism>
<dbReference type="Pfam" id="PF07722">
    <property type="entry name" value="Peptidase_C26"/>
    <property type="match status" value="1"/>
</dbReference>
<accession>A0A8R2NMJ1</accession>
<dbReference type="InterPro" id="IPR015527">
    <property type="entry name" value="Pept_C26_g-glut_hydrolase"/>
</dbReference>
<dbReference type="EC" id="3.4.19.9" evidence="3"/>
<evidence type="ECO:0000256" key="4">
    <source>
        <dbReference type="ARBA" id="ARBA00022525"/>
    </source>
</evidence>
<feature type="chain" id="PRO_5035925466" description="folate gamma-glutamyl hydrolase" evidence="9">
    <location>
        <begin position="21"/>
        <end position="204"/>
    </location>
</feature>
<dbReference type="PROSITE" id="PS51275">
    <property type="entry name" value="PEPTIDASE_C26_GGH"/>
    <property type="match status" value="1"/>
</dbReference>
<evidence type="ECO:0000256" key="8">
    <source>
        <dbReference type="PROSITE-ProRule" id="PRU00607"/>
    </source>
</evidence>
<dbReference type="InterPro" id="IPR029062">
    <property type="entry name" value="Class_I_gatase-like"/>
</dbReference>
<dbReference type="PROSITE" id="PS51273">
    <property type="entry name" value="GATASE_TYPE_1"/>
    <property type="match status" value="1"/>
</dbReference>
<comment type="subcellular location">
    <subcellularLocation>
        <location evidence="1">Secreted</location>
        <location evidence="1">Extracellular space</location>
    </subcellularLocation>
</comment>
<keyword evidence="5 9" id="KW-0732">Signal</keyword>
<comment type="similarity">
    <text evidence="2">Belongs to the peptidase C26 family.</text>
</comment>
<dbReference type="Gene3D" id="3.40.50.880">
    <property type="match status" value="1"/>
</dbReference>
<evidence type="ECO:0000313" key="10">
    <source>
        <dbReference type="EnsemblMetazoa" id="XP_029341962.1"/>
    </source>
</evidence>
<keyword evidence="11" id="KW-1185">Reference proteome</keyword>
<dbReference type="EnsemblMetazoa" id="XM_029486102.1">
    <property type="protein sequence ID" value="XP_029341962.1"/>
    <property type="gene ID" value="LOC100167343"/>
</dbReference>
<protein>
    <recommendedName>
        <fullName evidence="3">folate gamma-glutamyl hydrolase</fullName>
        <ecNumber evidence="3">3.4.19.9</ecNumber>
    </recommendedName>
</protein>
<dbReference type="GO" id="GO:0005773">
    <property type="term" value="C:vacuole"/>
    <property type="evidence" value="ECO:0007669"/>
    <property type="project" value="TreeGrafter"/>
</dbReference>
<evidence type="ECO:0000256" key="3">
    <source>
        <dbReference type="ARBA" id="ARBA00012886"/>
    </source>
</evidence>
<dbReference type="InterPro" id="IPR011697">
    <property type="entry name" value="Peptidase_C26"/>
</dbReference>
<feature type="active site" description="Nucleophile" evidence="7">
    <location>
        <position position="128"/>
    </location>
</feature>
<dbReference type="GO" id="GO:0034722">
    <property type="term" value="F:gamma-glutamyl-peptidase activity"/>
    <property type="evidence" value="ECO:0007669"/>
    <property type="project" value="UniProtKB-EC"/>
</dbReference>
<evidence type="ECO:0000256" key="2">
    <source>
        <dbReference type="ARBA" id="ARBA00011083"/>
    </source>
</evidence>
<gene>
    <name evidence="10" type="primary">100167343</name>
</gene>
<reference evidence="11" key="1">
    <citation type="submission" date="2010-06" db="EMBL/GenBank/DDBJ databases">
        <authorList>
            <person name="Jiang H."/>
            <person name="Abraham K."/>
            <person name="Ali S."/>
            <person name="Alsbrooks S.L."/>
            <person name="Anim B.N."/>
            <person name="Anosike U.S."/>
            <person name="Attaway T."/>
            <person name="Bandaranaike D.P."/>
            <person name="Battles P.K."/>
            <person name="Bell S.N."/>
            <person name="Bell A.V."/>
            <person name="Beltran B."/>
            <person name="Bickham C."/>
            <person name="Bustamante Y."/>
            <person name="Caleb T."/>
            <person name="Canada A."/>
            <person name="Cardenas V."/>
            <person name="Carter K."/>
            <person name="Chacko J."/>
            <person name="Chandrabose M.N."/>
            <person name="Chavez D."/>
            <person name="Chavez A."/>
            <person name="Chen L."/>
            <person name="Chu H.-S."/>
            <person name="Claassen K.J."/>
            <person name="Cockrell R."/>
            <person name="Collins M."/>
            <person name="Cooper J.A."/>
            <person name="Cree A."/>
            <person name="Curry S.M."/>
            <person name="Da Y."/>
            <person name="Dao M.D."/>
            <person name="Das B."/>
            <person name="Davila M.-L."/>
            <person name="Davy-Carroll L."/>
            <person name="Denson S."/>
            <person name="Dinh H."/>
            <person name="Ebong V.E."/>
            <person name="Edwards J.R."/>
            <person name="Egan A."/>
            <person name="El-Daye J."/>
            <person name="Escobedo L."/>
            <person name="Fernandez S."/>
            <person name="Fernando P.R."/>
            <person name="Flagg N."/>
            <person name="Forbes L.D."/>
            <person name="Fowler R.G."/>
            <person name="Fu Q."/>
            <person name="Gabisi R.A."/>
            <person name="Ganer J."/>
            <person name="Garbino Pronczuk A."/>
            <person name="Garcia R.M."/>
            <person name="Garner T."/>
            <person name="Garrett T.E."/>
            <person name="Gonzalez D.A."/>
            <person name="Hamid H."/>
            <person name="Hawkins E.S."/>
            <person name="Hirani K."/>
            <person name="Hogues M.E."/>
            <person name="Hollins B."/>
            <person name="Hsiao C.-H."/>
            <person name="Jabil R."/>
            <person name="James M.L."/>
            <person name="Jhangiani S.N."/>
            <person name="Johnson B."/>
            <person name="Johnson Q."/>
            <person name="Joshi V."/>
            <person name="Kalu J.B."/>
            <person name="Kam C."/>
            <person name="Kashfia A."/>
            <person name="Keebler J."/>
            <person name="Kisamo H."/>
            <person name="Kovar C.L."/>
            <person name="Lago L.A."/>
            <person name="Lai C.-Y."/>
            <person name="Laidlaw J."/>
            <person name="Lara F."/>
            <person name="Le T.-K."/>
            <person name="Lee S.L."/>
            <person name="Legall F.H."/>
            <person name="Lemon S.J."/>
            <person name="Lewis L.R."/>
            <person name="Li B."/>
            <person name="Liu Y."/>
            <person name="Liu Y.-S."/>
            <person name="Lopez J."/>
            <person name="Lozado R.J."/>
            <person name="Lu J."/>
            <person name="Madu R.C."/>
            <person name="Maheshwari M."/>
            <person name="Maheshwari R."/>
            <person name="Malloy K."/>
            <person name="Martinez E."/>
            <person name="Mathew T."/>
            <person name="Mercado I.C."/>
            <person name="Mercado C."/>
            <person name="Meyer B."/>
            <person name="Montgomery K."/>
            <person name="Morgan M.B."/>
            <person name="Munidasa M."/>
            <person name="Nazareth L.V."/>
            <person name="Nelson J."/>
            <person name="Ng B.M."/>
            <person name="Nguyen N.B."/>
            <person name="Nguyen P.Q."/>
            <person name="Nguyen T."/>
            <person name="Obregon M."/>
            <person name="Okwuonu G.O."/>
            <person name="Onwere C.G."/>
            <person name="Orozco G."/>
            <person name="Parra A."/>
            <person name="Patel S."/>
            <person name="Patil S."/>
            <person name="Perez A."/>
            <person name="Perez Y."/>
            <person name="Pham C."/>
            <person name="Primus E.L."/>
            <person name="Pu L.-L."/>
            <person name="Puazo M."/>
            <person name="Qin X."/>
            <person name="Quiroz J.B."/>
            <person name="Reese J."/>
            <person name="Richards S."/>
            <person name="Rives C.M."/>
            <person name="Robberts R."/>
            <person name="Ruiz S.J."/>
            <person name="Ruiz M.J."/>
            <person name="Santibanez J."/>
            <person name="Schneider B.W."/>
            <person name="Sisson I."/>
            <person name="Smith M."/>
            <person name="Sodergren E."/>
            <person name="Song X.-Z."/>
            <person name="Song B.B."/>
            <person name="Summersgill H."/>
            <person name="Thelus R."/>
            <person name="Thornton R.D."/>
            <person name="Trejos Z.Y."/>
            <person name="Usmani K."/>
            <person name="Vattathil S."/>
            <person name="Villasana D."/>
            <person name="Walker D.L."/>
            <person name="Wang S."/>
            <person name="Wang K."/>
            <person name="White C.S."/>
            <person name="Williams A.C."/>
            <person name="Williamson J."/>
            <person name="Wilson K."/>
            <person name="Woghiren I.O."/>
            <person name="Woodworth J.R."/>
            <person name="Worley K.C."/>
            <person name="Wright R.A."/>
            <person name="Wu W."/>
            <person name="Young L."/>
            <person name="Zhang L."/>
            <person name="Zhang J."/>
            <person name="Zhu Y."/>
            <person name="Muzny D.M."/>
            <person name="Weinstock G."/>
            <person name="Gibbs R.A."/>
        </authorList>
    </citation>
    <scope>NUCLEOTIDE SEQUENCE [LARGE SCALE GENOMIC DNA]</scope>
    <source>
        <strain evidence="11">LSR1</strain>
    </source>
</reference>
<reference evidence="10" key="2">
    <citation type="submission" date="2022-06" db="UniProtKB">
        <authorList>
            <consortium name="EnsemblMetazoa"/>
        </authorList>
    </citation>
    <scope>IDENTIFICATION</scope>
</reference>
<evidence type="ECO:0000256" key="1">
    <source>
        <dbReference type="ARBA" id="ARBA00004239"/>
    </source>
</evidence>
<evidence type="ECO:0000313" key="11">
    <source>
        <dbReference type="Proteomes" id="UP000007819"/>
    </source>
</evidence>
<feature type="signal peptide" evidence="9">
    <location>
        <begin position="1"/>
        <end position="20"/>
    </location>
</feature>
<keyword evidence="6" id="KW-0378">Hydrolase</keyword>
<dbReference type="PANTHER" id="PTHR11315">
    <property type="entry name" value="PROTEASE FAMILY C26 GAMMA-GLUTAMYL HYDROLASE"/>
    <property type="match status" value="1"/>
</dbReference>
<evidence type="ECO:0000256" key="9">
    <source>
        <dbReference type="SAM" id="SignalP"/>
    </source>
</evidence>
<sequence length="204" mass="22660">MYLPVILTLILSFVTNLTICNERPVIGILTQEVYWSYLNHLKPYNNSYIAASYVKAIEASGGRVVPVFTNRTTEYYMDVVNKVNGILVPGGGCAFNISFGISQSTNEVFHIAKRVNDGGDHFPILGICLGFELLLIASIGGKNPLTCCNSNNVNLPLNLIPTMEEKSMLFKTMPKDIRNILLTEPVTANHHKYQSIMMLNLSFV</sequence>
<dbReference type="AlphaFoldDB" id="A0A8R2NMJ1"/>
<evidence type="ECO:0000256" key="7">
    <source>
        <dbReference type="PIRSR" id="PIRSR615527-1"/>
    </source>
</evidence>
<evidence type="ECO:0000256" key="5">
    <source>
        <dbReference type="ARBA" id="ARBA00022729"/>
    </source>
</evidence>
<keyword evidence="4" id="KW-0964">Secreted</keyword>